<gene>
    <name evidence="2" type="ORF">MKW98_020662</name>
</gene>
<keyword evidence="3" id="KW-1185">Reference proteome</keyword>
<protein>
    <submittedName>
        <fullName evidence="2">Uncharacterized protein</fullName>
    </submittedName>
</protein>
<accession>A0AAD4TIE3</accession>
<feature type="transmembrane region" description="Helical" evidence="1">
    <location>
        <begin position="27"/>
        <end position="46"/>
    </location>
</feature>
<sequence>MLWPNLSSQQDLFFQIAFQQFNSLNQFNSLSAVPIVTTIGFLRYFLARRSTAGSIVALNILIKNNMITLRSAVHVSNHLVELMDGGVHVWSLCVEQAETKSLRSAVHISKILMELMNYGGVRNNLHESLPDTVEGERQVNKVIANCASVEVRICLKLCLFAFTLLNLMLIGFYFCYLV</sequence>
<evidence type="ECO:0000313" key="3">
    <source>
        <dbReference type="Proteomes" id="UP001202328"/>
    </source>
</evidence>
<organism evidence="2 3">
    <name type="scientific">Papaver atlanticum</name>
    <dbReference type="NCBI Taxonomy" id="357466"/>
    <lineage>
        <taxon>Eukaryota</taxon>
        <taxon>Viridiplantae</taxon>
        <taxon>Streptophyta</taxon>
        <taxon>Embryophyta</taxon>
        <taxon>Tracheophyta</taxon>
        <taxon>Spermatophyta</taxon>
        <taxon>Magnoliopsida</taxon>
        <taxon>Ranunculales</taxon>
        <taxon>Papaveraceae</taxon>
        <taxon>Papaveroideae</taxon>
        <taxon>Papaver</taxon>
    </lineage>
</organism>
<dbReference type="AlphaFoldDB" id="A0AAD4TIE3"/>
<evidence type="ECO:0000256" key="1">
    <source>
        <dbReference type="SAM" id="Phobius"/>
    </source>
</evidence>
<keyword evidence="1" id="KW-0472">Membrane</keyword>
<feature type="transmembrane region" description="Helical" evidence="1">
    <location>
        <begin position="153"/>
        <end position="174"/>
    </location>
</feature>
<dbReference type="Proteomes" id="UP001202328">
    <property type="component" value="Unassembled WGS sequence"/>
</dbReference>
<reference evidence="2" key="1">
    <citation type="submission" date="2022-04" db="EMBL/GenBank/DDBJ databases">
        <title>A functionally conserved STORR gene fusion in Papaver species that diverged 16.8 million years ago.</title>
        <authorList>
            <person name="Catania T."/>
        </authorList>
    </citation>
    <scope>NUCLEOTIDE SEQUENCE</scope>
    <source>
        <strain evidence="2">S-188037</strain>
    </source>
</reference>
<dbReference type="EMBL" id="JAJJMB010001184">
    <property type="protein sequence ID" value="KAI3958020.1"/>
    <property type="molecule type" value="Genomic_DNA"/>
</dbReference>
<keyword evidence="1" id="KW-0812">Transmembrane</keyword>
<proteinExistence type="predicted"/>
<keyword evidence="1" id="KW-1133">Transmembrane helix</keyword>
<name>A0AAD4TIE3_9MAGN</name>
<evidence type="ECO:0000313" key="2">
    <source>
        <dbReference type="EMBL" id="KAI3958020.1"/>
    </source>
</evidence>
<comment type="caution">
    <text evidence="2">The sequence shown here is derived from an EMBL/GenBank/DDBJ whole genome shotgun (WGS) entry which is preliminary data.</text>
</comment>